<feature type="domain" description="F-box" evidence="1">
    <location>
        <begin position="1"/>
        <end position="41"/>
    </location>
</feature>
<dbReference type="PROSITE" id="PS50181">
    <property type="entry name" value="FBOX"/>
    <property type="match status" value="1"/>
</dbReference>
<comment type="caution">
    <text evidence="2">The sequence shown here is derived from an EMBL/GenBank/DDBJ whole genome shotgun (WGS) entry which is preliminary data.</text>
</comment>
<dbReference type="EMBL" id="PQXK01000090">
    <property type="protein sequence ID" value="TGO37747.1"/>
    <property type="molecule type" value="Genomic_DNA"/>
</dbReference>
<dbReference type="Proteomes" id="UP000297814">
    <property type="component" value="Unassembled WGS sequence"/>
</dbReference>
<organism evidence="2 3">
    <name type="scientific">Botrytis hyacinthi</name>
    <dbReference type="NCBI Taxonomy" id="278943"/>
    <lineage>
        <taxon>Eukaryota</taxon>
        <taxon>Fungi</taxon>
        <taxon>Dikarya</taxon>
        <taxon>Ascomycota</taxon>
        <taxon>Pezizomycotina</taxon>
        <taxon>Leotiomycetes</taxon>
        <taxon>Helotiales</taxon>
        <taxon>Sclerotiniaceae</taxon>
        <taxon>Botrytis</taxon>
    </lineage>
</organism>
<evidence type="ECO:0000313" key="2">
    <source>
        <dbReference type="EMBL" id="TGO37747.1"/>
    </source>
</evidence>
<accession>A0A4Z1GWM7</accession>
<sequence>MPMEIFQRTLNYLDIETLINVRRCSQYCRLAVENTLEWQEISENAPEALRAILSTGVGSHVLLLELHHALTNPECEFCTEVSYLDNEKILGAFLSLFEGKRACAYCLRNDTSLRTIPYIDFMRLQRPNSAIKIWPEVQNPPKLRTLPGTYGYNKYKSSQRLLLVPLGEVEYVDGMSMSHNERQLLLRSRHEVIIPKHPFADRPVLDRQLTPHNAYVGFEREDEISRRYMTAISFPYFGKTHTHPNTKKRVTFHGCVECHLQERFHEMLFMESFNQGGGDAGDMACAEYLYKHQTRQWLNDVDAEKIHARDFHERIEGEEIEWRKRRQAPIPIFSEPDNSEEFRM</sequence>
<gene>
    <name evidence="2" type="ORF">BHYA_0090g00370</name>
</gene>
<evidence type="ECO:0000259" key="1">
    <source>
        <dbReference type="PROSITE" id="PS50181"/>
    </source>
</evidence>
<evidence type="ECO:0000313" key="3">
    <source>
        <dbReference type="Proteomes" id="UP000297814"/>
    </source>
</evidence>
<dbReference type="InterPro" id="IPR001810">
    <property type="entry name" value="F-box_dom"/>
</dbReference>
<dbReference type="AlphaFoldDB" id="A0A4Z1GWM7"/>
<name>A0A4Z1GWM7_9HELO</name>
<proteinExistence type="predicted"/>
<reference evidence="2 3" key="1">
    <citation type="submission" date="2017-12" db="EMBL/GenBank/DDBJ databases">
        <title>Comparative genomics of Botrytis spp.</title>
        <authorList>
            <person name="Valero-Jimenez C.A."/>
            <person name="Tapia P."/>
            <person name="Veloso J."/>
            <person name="Silva-Moreno E."/>
            <person name="Staats M."/>
            <person name="Valdes J.H."/>
            <person name="Van Kan J.A.L."/>
        </authorList>
    </citation>
    <scope>NUCLEOTIDE SEQUENCE [LARGE SCALE GENOMIC DNA]</scope>
    <source>
        <strain evidence="2 3">Bh0001</strain>
    </source>
</reference>
<protein>
    <recommendedName>
        <fullName evidence="1">F-box domain-containing protein</fullName>
    </recommendedName>
</protein>
<keyword evidence="3" id="KW-1185">Reference proteome</keyword>